<gene>
    <name evidence="1" type="ORF">SDC9_207048</name>
</gene>
<proteinExistence type="predicted"/>
<sequence>MLKNPFFGGERKFSGTLPFLLMIEELLDSLDGRMPADEERHARSEKVAREQIDEAEDEVPLKARFALRILFRQNASWQGTICWLDNKTEAQFRSVLELLILLDGAMSETAAAHIH</sequence>
<evidence type="ECO:0000313" key="1">
    <source>
        <dbReference type="EMBL" id="MPN59327.1"/>
    </source>
</evidence>
<reference evidence="1" key="1">
    <citation type="submission" date="2019-08" db="EMBL/GenBank/DDBJ databases">
        <authorList>
            <person name="Kucharzyk K."/>
            <person name="Murdoch R.W."/>
            <person name="Higgins S."/>
            <person name="Loffler F."/>
        </authorList>
    </citation>
    <scope>NUCLEOTIDE SEQUENCE</scope>
</reference>
<accession>A0A645J7F4</accession>
<dbReference type="AlphaFoldDB" id="A0A645J7F4"/>
<protein>
    <submittedName>
        <fullName evidence="1">Uncharacterized protein</fullName>
    </submittedName>
</protein>
<organism evidence="1">
    <name type="scientific">bioreactor metagenome</name>
    <dbReference type="NCBI Taxonomy" id="1076179"/>
    <lineage>
        <taxon>unclassified sequences</taxon>
        <taxon>metagenomes</taxon>
        <taxon>ecological metagenomes</taxon>
    </lineage>
</organism>
<dbReference type="EMBL" id="VSSQ01133210">
    <property type="protein sequence ID" value="MPN59327.1"/>
    <property type="molecule type" value="Genomic_DNA"/>
</dbReference>
<comment type="caution">
    <text evidence="1">The sequence shown here is derived from an EMBL/GenBank/DDBJ whole genome shotgun (WGS) entry which is preliminary data.</text>
</comment>
<name>A0A645J7F4_9ZZZZ</name>